<accession>A0A182KFF8</accession>
<dbReference type="VEuPathDB" id="VectorBase:ACHR009496"/>
<organism evidence="2 3">
    <name type="scientific">Anopheles christyi</name>
    <dbReference type="NCBI Taxonomy" id="43041"/>
    <lineage>
        <taxon>Eukaryota</taxon>
        <taxon>Metazoa</taxon>
        <taxon>Ecdysozoa</taxon>
        <taxon>Arthropoda</taxon>
        <taxon>Hexapoda</taxon>
        <taxon>Insecta</taxon>
        <taxon>Pterygota</taxon>
        <taxon>Neoptera</taxon>
        <taxon>Endopterygota</taxon>
        <taxon>Diptera</taxon>
        <taxon>Nematocera</taxon>
        <taxon>Culicoidea</taxon>
        <taxon>Culicidae</taxon>
        <taxon>Anophelinae</taxon>
        <taxon>Anopheles</taxon>
    </lineage>
</organism>
<evidence type="ECO:0000256" key="1">
    <source>
        <dbReference type="SAM" id="MobiDB-lite"/>
    </source>
</evidence>
<keyword evidence="3" id="KW-1185">Reference proteome</keyword>
<dbReference type="AlphaFoldDB" id="A0A182KFF8"/>
<name>A0A182KFF8_9DIPT</name>
<feature type="region of interest" description="Disordered" evidence="1">
    <location>
        <begin position="1"/>
        <end position="77"/>
    </location>
</feature>
<protein>
    <submittedName>
        <fullName evidence="2">Uncharacterized protein</fullName>
    </submittedName>
</protein>
<evidence type="ECO:0000313" key="2">
    <source>
        <dbReference type="EnsemblMetazoa" id="ACHR009496-PA"/>
    </source>
</evidence>
<feature type="compositionally biased region" description="Polar residues" evidence="1">
    <location>
        <begin position="417"/>
        <end position="426"/>
    </location>
</feature>
<feature type="compositionally biased region" description="Polar residues" evidence="1">
    <location>
        <begin position="256"/>
        <end position="265"/>
    </location>
</feature>
<dbReference type="EnsemblMetazoa" id="ACHR009496-RA">
    <property type="protein sequence ID" value="ACHR009496-PA"/>
    <property type="gene ID" value="ACHR009496"/>
</dbReference>
<proteinExistence type="predicted"/>
<feature type="region of interest" description="Disordered" evidence="1">
    <location>
        <begin position="256"/>
        <end position="275"/>
    </location>
</feature>
<sequence>QPETVPVESSAPHGSGGKDSYPDQSKGDRFKGVDEDDGILAASGEQEGEKKQKKEDEEEKEEEEEDEEQERAARPRQQIFRLHQDVWSKAHRQSMDVCRINSMFNERQPALIASVPSTIDGMCSSARQTSNSLLQENKTTGASLHAVTPSCDLHLYEDVGVQCPLMVPEPIYAVVDVRAKRSRRLARTLNTATPDGSVERADGGNRKVSVSLPQISDGVELVTVTERRPVTARSCSNYDDYEDVNYLFVGHLRSTGGTETDSVGTDGSREQLPTRHESYGEEHIYEPILVAERIPSVTTGSSSSLPAPATDHQHSHSLWRHLKRMHLQGSWRRLTHRNTGCPKPEEPHTRSTTATALEGLGRRLDSHRRSIKKRIKNLCERIDPVTSTSANGASGGTTTQLLEEGCDDHPKAEPVPETSTGVASRKSVSLDSFLLAKGQQSSVPRC</sequence>
<reference evidence="3" key="1">
    <citation type="submission" date="2013-03" db="EMBL/GenBank/DDBJ databases">
        <title>The Genome Sequence of Anopheles christyi ACHKN1017.</title>
        <authorList>
            <consortium name="The Broad Institute Genomics Platform"/>
            <person name="Neafsey D.E."/>
            <person name="Besansky N."/>
            <person name="Walker B."/>
            <person name="Young S.K."/>
            <person name="Zeng Q."/>
            <person name="Gargeya S."/>
            <person name="Fitzgerald M."/>
            <person name="Haas B."/>
            <person name="Abouelleil A."/>
            <person name="Allen A.W."/>
            <person name="Alvarado L."/>
            <person name="Arachchi H.M."/>
            <person name="Berlin A.M."/>
            <person name="Chapman S.B."/>
            <person name="Gainer-Dewar J."/>
            <person name="Goldberg J."/>
            <person name="Griggs A."/>
            <person name="Gujja S."/>
            <person name="Hansen M."/>
            <person name="Howarth C."/>
            <person name="Imamovic A."/>
            <person name="Ireland A."/>
            <person name="Larimer J."/>
            <person name="McCowan C."/>
            <person name="Murphy C."/>
            <person name="Pearson M."/>
            <person name="Poon T.W."/>
            <person name="Priest M."/>
            <person name="Roberts A."/>
            <person name="Saif S."/>
            <person name="Shea T."/>
            <person name="Sisk P."/>
            <person name="Sykes S."/>
            <person name="Wortman J."/>
            <person name="Nusbaum C."/>
            <person name="Birren B."/>
        </authorList>
    </citation>
    <scope>NUCLEOTIDE SEQUENCE [LARGE SCALE GENOMIC DNA]</scope>
    <source>
        <strain evidence="3">ACHKN1017</strain>
    </source>
</reference>
<reference evidence="2" key="2">
    <citation type="submission" date="2020-05" db="UniProtKB">
        <authorList>
            <consortium name="EnsemblMetazoa"/>
        </authorList>
    </citation>
    <scope>IDENTIFICATION</scope>
    <source>
        <strain evidence="2">ACHKN1017</strain>
    </source>
</reference>
<dbReference type="Proteomes" id="UP000075881">
    <property type="component" value="Unassembled WGS sequence"/>
</dbReference>
<feature type="compositionally biased region" description="Acidic residues" evidence="1">
    <location>
        <begin position="56"/>
        <end position="69"/>
    </location>
</feature>
<dbReference type="STRING" id="43041.A0A182KFF8"/>
<evidence type="ECO:0000313" key="3">
    <source>
        <dbReference type="Proteomes" id="UP000075881"/>
    </source>
</evidence>
<feature type="region of interest" description="Disordered" evidence="1">
    <location>
        <begin position="385"/>
        <end position="426"/>
    </location>
</feature>
<feature type="compositionally biased region" description="Low complexity" evidence="1">
    <location>
        <begin position="386"/>
        <end position="399"/>
    </location>
</feature>